<dbReference type="Proteomes" id="UP000759131">
    <property type="component" value="Unassembled WGS sequence"/>
</dbReference>
<keyword evidence="8" id="KW-0807">Transducer</keyword>
<dbReference type="OrthoDB" id="2150267at2759"/>
<evidence type="ECO:0000256" key="6">
    <source>
        <dbReference type="ARBA" id="ARBA00023170"/>
    </source>
</evidence>
<comment type="subcellular location">
    <subcellularLocation>
        <location evidence="1">Membrane</location>
    </subcellularLocation>
</comment>
<keyword evidence="4" id="KW-0297">G-protein coupled receptor</keyword>
<dbReference type="AlphaFoldDB" id="A0A7R9KXB0"/>
<dbReference type="EMBL" id="CAJPIZ010008525">
    <property type="protein sequence ID" value="CAG2111205.1"/>
    <property type="molecule type" value="Genomic_DNA"/>
</dbReference>
<dbReference type="PANTHER" id="PTHR10519">
    <property type="entry name" value="GABA-B RECEPTOR"/>
    <property type="match status" value="1"/>
</dbReference>
<dbReference type="GO" id="GO:0038039">
    <property type="term" value="C:G protein-coupled receptor heterodimeric complex"/>
    <property type="evidence" value="ECO:0007669"/>
    <property type="project" value="TreeGrafter"/>
</dbReference>
<protein>
    <recommendedName>
        <fullName evidence="9">Receptor ligand binding region domain-containing protein</fullName>
    </recommendedName>
</protein>
<gene>
    <name evidence="10" type="ORF">OSB1V03_LOCUS11187</name>
</gene>
<evidence type="ECO:0000256" key="1">
    <source>
        <dbReference type="ARBA" id="ARBA00004370"/>
    </source>
</evidence>
<feature type="non-terminal residue" evidence="10">
    <location>
        <position position="1"/>
    </location>
</feature>
<dbReference type="GO" id="GO:0004965">
    <property type="term" value="F:G protein-coupled GABA receptor activity"/>
    <property type="evidence" value="ECO:0007669"/>
    <property type="project" value="InterPro"/>
</dbReference>
<keyword evidence="6" id="KW-0675">Receptor</keyword>
<feature type="domain" description="Receptor ligand binding region" evidence="9">
    <location>
        <begin position="1"/>
        <end position="151"/>
    </location>
</feature>
<proteinExistence type="predicted"/>
<evidence type="ECO:0000313" key="10">
    <source>
        <dbReference type="EMBL" id="CAD7630775.1"/>
    </source>
</evidence>
<dbReference type="EMBL" id="OC863100">
    <property type="protein sequence ID" value="CAD7630775.1"/>
    <property type="molecule type" value="Genomic_DNA"/>
</dbReference>
<evidence type="ECO:0000256" key="4">
    <source>
        <dbReference type="ARBA" id="ARBA00023040"/>
    </source>
</evidence>
<evidence type="ECO:0000259" key="9">
    <source>
        <dbReference type="Pfam" id="PF01094"/>
    </source>
</evidence>
<accession>A0A7R9KXB0</accession>
<sequence length="189" mass="22145">AYKEGLYGRRYQWIVSGLYEDKWWQNVHNLDCSKEELMAALDGYIATDVLPLTSSQTTDFGLTTYEYEAEYTRMRGSEYSRFHGYAYDGIWAIAFAVRSVHEKLRSMSSSLTLKDFRYRDTFWAQLFKEALNETQFNGVTGRVSFDKNERRGVVLLKQFQGQKEYKIGEYITYSDALDFKGAPISWRDI</sequence>
<keyword evidence="5" id="KW-0472">Membrane</keyword>
<dbReference type="GO" id="GO:0007214">
    <property type="term" value="P:gamma-aminobutyric acid signaling pathway"/>
    <property type="evidence" value="ECO:0007669"/>
    <property type="project" value="TreeGrafter"/>
</dbReference>
<dbReference type="SUPFAM" id="SSF53822">
    <property type="entry name" value="Periplasmic binding protein-like I"/>
    <property type="match status" value="1"/>
</dbReference>
<organism evidence="10">
    <name type="scientific">Medioppia subpectinata</name>
    <dbReference type="NCBI Taxonomy" id="1979941"/>
    <lineage>
        <taxon>Eukaryota</taxon>
        <taxon>Metazoa</taxon>
        <taxon>Ecdysozoa</taxon>
        <taxon>Arthropoda</taxon>
        <taxon>Chelicerata</taxon>
        <taxon>Arachnida</taxon>
        <taxon>Acari</taxon>
        <taxon>Acariformes</taxon>
        <taxon>Sarcoptiformes</taxon>
        <taxon>Oribatida</taxon>
        <taxon>Brachypylina</taxon>
        <taxon>Oppioidea</taxon>
        <taxon>Oppiidae</taxon>
        <taxon>Medioppia</taxon>
    </lineage>
</organism>
<evidence type="ECO:0000313" key="11">
    <source>
        <dbReference type="Proteomes" id="UP000759131"/>
    </source>
</evidence>
<evidence type="ECO:0000256" key="2">
    <source>
        <dbReference type="ARBA" id="ARBA00022692"/>
    </source>
</evidence>
<evidence type="ECO:0000256" key="3">
    <source>
        <dbReference type="ARBA" id="ARBA00022989"/>
    </source>
</evidence>
<keyword evidence="3" id="KW-1133">Transmembrane helix</keyword>
<keyword evidence="2" id="KW-0812">Transmembrane</keyword>
<keyword evidence="7" id="KW-0325">Glycoprotein</keyword>
<dbReference type="InterPro" id="IPR028082">
    <property type="entry name" value="Peripla_BP_I"/>
</dbReference>
<evidence type="ECO:0000256" key="7">
    <source>
        <dbReference type="ARBA" id="ARBA00023180"/>
    </source>
</evidence>
<dbReference type="InterPro" id="IPR001828">
    <property type="entry name" value="ANF_lig-bd_rcpt"/>
</dbReference>
<dbReference type="InterPro" id="IPR002455">
    <property type="entry name" value="GPCR3_GABA-B"/>
</dbReference>
<evidence type="ECO:0000256" key="5">
    <source>
        <dbReference type="ARBA" id="ARBA00023136"/>
    </source>
</evidence>
<dbReference type="Pfam" id="PF01094">
    <property type="entry name" value="ANF_receptor"/>
    <property type="match status" value="1"/>
</dbReference>
<keyword evidence="11" id="KW-1185">Reference proteome</keyword>
<evidence type="ECO:0000256" key="8">
    <source>
        <dbReference type="ARBA" id="ARBA00023224"/>
    </source>
</evidence>
<name>A0A7R9KXB0_9ACAR</name>
<dbReference type="Gene3D" id="3.40.50.2300">
    <property type="match status" value="1"/>
</dbReference>
<reference evidence="10" key="1">
    <citation type="submission" date="2020-11" db="EMBL/GenBank/DDBJ databases">
        <authorList>
            <person name="Tran Van P."/>
        </authorList>
    </citation>
    <scope>NUCLEOTIDE SEQUENCE</scope>
</reference>
<dbReference type="PANTHER" id="PTHR10519:SF74">
    <property type="entry name" value="GAMMA-AMINOBUTYRIC ACID TYPE B RECEPTOR SUBUNIT 2"/>
    <property type="match status" value="1"/>
</dbReference>